<keyword evidence="2" id="KW-0812">Transmembrane</keyword>
<protein>
    <recommendedName>
        <fullName evidence="3">M23ase beta-sheet core domain-containing protein</fullName>
    </recommendedName>
</protein>
<dbReference type="InterPro" id="IPR016047">
    <property type="entry name" value="M23ase_b-sheet_dom"/>
</dbReference>
<dbReference type="PANTHER" id="PTHR21666">
    <property type="entry name" value="PEPTIDASE-RELATED"/>
    <property type="match status" value="1"/>
</dbReference>
<evidence type="ECO:0000259" key="3">
    <source>
        <dbReference type="Pfam" id="PF01551"/>
    </source>
</evidence>
<evidence type="ECO:0000256" key="2">
    <source>
        <dbReference type="SAM" id="Phobius"/>
    </source>
</evidence>
<evidence type="ECO:0000313" key="4">
    <source>
        <dbReference type="EMBL" id="OGE28025.1"/>
    </source>
</evidence>
<dbReference type="InterPro" id="IPR011055">
    <property type="entry name" value="Dup_hybrid_motif"/>
</dbReference>
<dbReference type="SUPFAM" id="SSF51261">
    <property type="entry name" value="Duplicated hybrid motif"/>
    <property type="match status" value="1"/>
</dbReference>
<dbReference type="Proteomes" id="UP000177555">
    <property type="component" value="Unassembled WGS sequence"/>
</dbReference>
<dbReference type="AlphaFoldDB" id="A0A1F5JHA9"/>
<organism evidence="4 5">
    <name type="scientific">Candidatus Daviesbacteria bacterium RIFCSPHIGHO2_01_FULL_40_11</name>
    <dbReference type="NCBI Taxonomy" id="1797762"/>
    <lineage>
        <taxon>Bacteria</taxon>
        <taxon>Candidatus Daviesiibacteriota</taxon>
    </lineage>
</organism>
<dbReference type="EMBL" id="MFCP01000024">
    <property type="protein sequence ID" value="OGE28025.1"/>
    <property type="molecule type" value="Genomic_DNA"/>
</dbReference>
<feature type="region of interest" description="Disordered" evidence="1">
    <location>
        <begin position="205"/>
        <end position="224"/>
    </location>
</feature>
<comment type="caution">
    <text evidence="4">The sequence shown here is derived from an EMBL/GenBank/DDBJ whole genome shotgun (WGS) entry which is preliminary data.</text>
</comment>
<keyword evidence="2" id="KW-0472">Membrane</keyword>
<evidence type="ECO:0000256" key="1">
    <source>
        <dbReference type="SAM" id="MobiDB-lite"/>
    </source>
</evidence>
<dbReference type="Gene3D" id="2.70.70.10">
    <property type="entry name" value="Glucose Permease (Domain IIA)"/>
    <property type="match status" value="1"/>
</dbReference>
<feature type="transmembrane region" description="Helical" evidence="2">
    <location>
        <begin position="40"/>
        <end position="57"/>
    </location>
</feature>
<evidence type="ECO:0000313" key="5">
    <source>
        <dbReference type="Proteomes" id="UP000177555"/>
    </source>
</evidence>
<sequence>MRTCPVLVRYKNLLSKVASERVALTRRLSKIKLRLLHNRFTKLAIILFFLFSLSGYYPTFSIPPVRKAVVAASNQQQKGEIIAQNFSKPPILPHPGYLSTRFSPYHPGIDIAAGLGMPIHPITDGEVAIVGRDLFGLGNFVEVVHQNGFKSKYAHMGKTYVKVGQKITAENTLGEVGLTGHTSGPHTHLEVTREGKFIDPQALLPEIPDMPASPRGEPAVAVKR</sequence>
<dbReference type="InterPro" id="IPR050570">
    <property type="entry name" value="Cell_wall_metabolism_enzyme"/>
</dbReference>
<keyword evidence="2" id="KW-1133">Transmembrane helix</keyword>
<dbReference type="CDD" id="cd12797">
    <property type="entry name" value="M23_peptidase"/>
    <property type="match status" value="1"/>
</dbReference>
<accession>A0A1F5JHA9</accession>
<gene>
    <name evidence="4" type="ORF">A2867_04070</name>
</gene>
<dbReference type="GO" id="GO:0004222">
    <property type="term" value="F:metalloendopeptidase activity"/>
    <property type="evidence" value="ECO:0007669"/>
    <property type="project" value="TreeGrafter"/>
</dbReference>
<reference evidence="4 5" key="1">
    <citation type="journal article" date="2016" name="Nat. Commun.">
        <title>Thousands of microbial genomes shed light on interconnected biogeochemical processes in an aquifer system.</title>
        <authorList>
            <person name="Anantharaman K."/>
            <person name="Brown C.T."/>
            <person name="Hug L.A."/>
            <person name="Sharon I."/>
            <person name="Castelle C.J."/>
            <person name="Probst A.J."/>
            <person name="Thomas B.C."/>
            <person name="Singh A."/>
            <person name="Wilkins M.J."/>
            <person name="Karaoz U."/>
            <person name="Brodie E.L."/>
            <person name="Williams K.H."/>
            <person name="Hubbard S.S."/>
            <person name="Banfield J.F."/>
        </authorList>
    </citation>
    <scope>NUCLEOTIDE SEQUENCE [LARGE SCALE GENOMIC DNA]</scope>
</reference>
<dbReference type="PANTHER" id="PTHR21666:SF270">
    <property type="entry name" value="MUREIN HYDROLASE ACTIVATOR ENVC"/>
    <property type="match status" value="1"/>
</dbReference>
<feature type="domain" description="M23ase beta-sheet core" evidence="3">
    <location>
        <begin position="105"/>
        <end position="200"/>
    </location>
</feature>
<proteinExistence type="predicted"/>
<name>A0A1F5JHA9_9BACT</name>
<dbReference type="Pfam" id="PF01551">
    <property type="entry name" value="Peptidase_M23"/>
    <property type="match status" value="1"/>
</dbReference>